<organism evidence="8 9">
    <name type="scientific">Loigolactobacillus coryniformis subsp. coryniformis KCTC 3167 = DSM 20001</name>
    <dbReference type="NCBI Taxonomy" id="913848"/>
    <lineage>
        <taxon>Bacteria</taxon>
        <taxon>Bacillati</taxon>
        <taxon>Bacillota</taxon>
        <taxon>Bacilli</taxon>
        <taxon>Lactobacillales</taxon>
        <taxon>Lactobacillaceae</taxon>
        <taxon>Loigolactobacillus</taxon>
    </lineage>
</organism>
<dbReference type="SUPFAM" id="SSF46894">
    <property type="entry name" value="C-terminal effector domain of the bipartite response regulators"/>
    <property type="match status" value="1"/>
</dbReference>
<proteinExistence type="predicted"/>
<keyword evidence="4" id="KW-0804">Transcription</keyword>
<accession>A0A0R1FIN1</accession>
<dbReference type="PROSITE" id="PS50043">
    <property type="entry name" value="HTH_LUXR_2"/>
    <property type="match status" value="1"/>
</dbReference>
<dbReference type="InterPro" id="IPR058245">
    <property type="entry name" value="NreC/VraR/RcsB-like_REC"/>
</dbReference>
<evidence type="ECO:0000256" key="3">
    <source>
        <dbReference type="ARBA" id="ARBA00023125"/>
    </source>
</evidence>
<evidence type="ECO:0000256" key="5">
    <source>
        <dbReference type="PROSITE-ProRule" id="PRU00169"/>
    </source>
</evidence>
<keyword evidence="1 5" id="KW-0597">Phosphoprotein</keyword>
<dbReference type="AlphaFoldDB" id="A0A0R1FIN1"/>
<sequence>MYKVLIADDHAIVRSGLSFLINQQPNFHVVAQAASGNEAYFEVERAGVDLIVLDLNMPPGENGLITTKRIHDRFPKVGIVILSMHEEQDYIDRAMQNGADSYVLKSSPDTELLSALQAVANHRTYVDQNIILTKTDVAEINSNDNDVNLKIEGYADLSSREREVLPLIALGYSNKEIAKKLYISIKTVEAHKASINRKLGFKNRVDLVHYALHHGLIDF</sequence>
<feature type="domain" description="HTH luxR-type" evidence="6">
    <location>
        <begin position="150"/>
        <end position="215"/>
    </location>
</feature>
<evidence type="ECO:0000256" key="2">
    <source>
        <dbReference type="ARBA" id="ARBA00023015"/>
    </source>
</evidence>
<dbReference type="RefSeq" id="WP_010011273.1">
    <property type="nucleotide sequence ID" value="NZ_AZCN01000005.1"/>
</dbReference>
<dbReference type="GO" id="GO:0003677">
    <property type="term" value="F:DNA binding"/>
    <property type="evidence" value="ECO:0007669"/>
    <property type="project" value="UniProtKB-KW"/>
</dbReference>
<comment type="caution">
    <text evidence="8">The sequence shown here is derived from an EMBL/GenBank/DDBJ whole genome shotgun (WGS) entry which is preliminary data.</text>
</comment>
<feature type="modified residue" description="4-aspartylphosphate" evidence="5">
    <location>
        <position position="54"/>
    </location>
</feature>
<dbReference type="PROSITE" id="PS50110">
    <property type="entry name" value="RESPONSE_REGULATORY"/>
    <property type="match status" value="1"/>
</dbReference>
<dbReference type="EMBL" id="AZCN01000005">
    <property type="protein sequence ID" value="KRK18970.1"/>
    <property type="molecule type" value="Genomic_DNA"/>
</dbReference>
<dbReference type="InterPro" id="IPR016032">
    <property type="entry name" value="Sig_transdc_resp-reg_C-effctor"/>
</dbReference>
<dbReference type="PANTHER" id="PTHR43214:SF37">
    <property type="entry name" value="TRANSCRIPTIONAL REGULATORY PROTEIN YDFI"/>
    <property type="match status" value="1"/>
</dbReference>
<gene>
    <name evidence="8" type="ORF">FD22_GL001757</name>
</gene>
<dbReference type="GO" id="GO:0000160">
    <property type="term" value="P:phosphorelay signal transduction system"/>
    <property type="evidence" value="ECO:0007669"/>
    <property type="project" value="InterPro"/>
</dbReference>
<dbReference type="SMART" id="SM00421">
    <property type="entry name" value="HTH_LUXR"/>
    <property type="match status" value="1"/>
</dbReference>
<keyword evidence="3" id="KW-0238">DNA-binding</keyword>
<dbReference type="Pfam" id="PF00196">
    <property type="entry name" value="GerE"/>
    <property type="match status" value="1"/>
</dbReference>
<dbReference type="PANTHER" id="PTHR43214">
    <property type="entry name" value="TWO-COMPONENT RESPONSE REGULATOR"/>
    <property type="match status" value="1"/>
</dbReference>
<evidence type="ECO:0000256" key="4">
    <source>
        <dbReference type="ARBA" id="ARBA00023163"/>
    </source>
</evidence>
<evidence type="ECO:0000313" key="9">
    <source>
        <dbReference type="Proteomes" id="UP000051181"/>
    </source>
</evidence>
<dbReference type="SMART" id="SM00448">
    <property type="entry name" value="REC"/>
    <property type="match status" value="1"/>
</dbReference>
<evidence type="ECO:0000259" key="7">
    <source>
        <dbReference type="PROSITE" id="PS50110"/>
    </source>
</evidence>
<dbReference type="InterPro" id="IPR011006">
    <property type="entry name" value="CheY-like_superfamily"/>
</dbReference>
<dbReference type="InterPro" id="IPR001789">
    <property type="entry name" value="Sig_transdc_resp-reg_receiver"/>
</dbReference>
<dbReference type="InterPro" id="IPR039420">
    <property type="entry name" value="WalR-like"/>
</dbReference>
<reference evidence="8 9" key="1">
    <citation type="journal article" date="2015" name="Genome Announc.">
        <title>Expanding the biotechnology potential of lactobacilli through comparative genomics of 213 strains and associated genera.</title>
        <authorList>
            <person name="Sun Z."/>
            <person name="Harris H.M."/>
            <person name="McCann A."/>
            <person name="Guo C."/>
            <person name="Argimon S."/>
            <person name="Zhang W."/>
            <person name="Yang X."/>
            <person name="Jeffery I.B."/>
            <person name="Cooney J.C."/>
            <person name="Kagawa T.F."/>
            <person name="Liu W."/>
            <person name="Song Y."/>
            <person name="Salvetti E."/>
            <person name="Wrobel A."/>
            <person name="Rasinkangas P."/>
            <person name="Parkhill J."/>
            <person name="Rea M.C."/>
            <person name="O'Sullivan O."/>
            <person name="Ritari J."/>
            <person name="Douillard F.P."/>
            <person name="Paul Ross R."/>
            <person name="Yang R."/>
            <person name="Briner A.E."/>
            <person name="Felis G.E."/>
            <person name="de Vos W.M."/>
            <person name="Barrangou R."/>
            <person name="Klaenhammer T.R."/>
            <person name="Caufield P.W."/>
            <person name="Cui Y."/>
            <person name="Zhang H."/>
            <person name="O'Toole P.W."/>
        </authorList>
    </citation>
    <scope>NUCLEOTIDE SEQUENCE [LARGE SCALE GENOMIC DNA]</scope>
    <source>
        <strain evidence="8 9">DSM 20001</strain>
    </source>
</reference>
<feature type="domain" description="Response regulatory" evidence="7">
    <location>
        <begin position="3"/>
        <end position="120"/>
    </location>
</feature>
<evidence type="ECO:0000259" key="6">
    <source>
        <dbReference type="PROSITE" id="PS50043"/>
    </source>
</evidence>
<dbReference type="SUPFAM" id="SSF52172">
    <property type="entry name" value="CheY-like"/>
    <property type="match status" value="1"/>
</dbReference>
<dbReference type="InterPro" id="IPR000792">
    <property type="entry name" value="Tscrpt_reg_LuxR_C"/>
</dbReference>
<name>A0A0R1FIN1_9LACO</name>
<dbReference type="CDD" id="cd06170">
    <property type="entry name" value="LuxR_C_like"/>
    <property type="match status" value="1"/>
</dbReference>
<dbReference type="Gene3D" id="3.40.50.2300">
    <property type="match status" value="1"/>
</dbReference>
<dbReference type="Proteomes" id="UP000051181">
    <property type="component" value="Unassembled WGS sequence"/>
</dbReference>
<dbReference type="GeneID" id="65915811"/>
<dbReference type="eggNOG" id="COG2197">
    <property type="taxonomic scope" value="Bacteria"/>
</dbReference>
<evidence type="ECO:0000313" key="8">
    <source>
        <dbReference type="EMBL" id="KRK18970.1"/>
    </source>
</evidence>
<dbReference type="PATRIC" id="fig|913848.6.peg.1800"/>
<dbReference type="CDD" id="cd17535">
    <property type="entry name" value="REC_NarL-like"/>
    <property type="match status" value="1"/>
</dbReference>
<evidence type="ECO:0000256" key="1">
    <source>
        <dbReference type="ARBA" id="ARBA00022553"/>
    </source>
</evidence>
<dbReference type="Pfam" id="PF00072">
    <property type="entry name" value="Response_reg"/>
    <property type="match status" value="1"/>
</dbReference>
<keyword evidence="2" id="KW-0805">Transcription regulation</keyword>
<dbReference type="GO" id="GO:0006355">
    <property type="term" value="P:regulation of DNA-templated transcription"/>
    <property type="evidence" value="ECO:0007669"/>
    <property type="project" value="InterPro"/>
</dbReference>
<dbReference type="PROSITE" id="PS00622">
    <property type="entry name" value="HTH_LUXR_1"/>
    <property type="match status" value="1"/>
</dbReference>
<protein>
    <submittedName>
        <fullName evidence="8">Response regulator</fullName>
    </submittedName>
</protein>
<dbReference type="PRINTS" id="PR00038">
    <property type="entry name" value="HTHLUXR"/>
</dbReference>